<proteinExistence type="predicted"/>
<evidence type="ECO:0008006" key="5">
    <source>
        <dbReference type="Google" id="ProtNLM"/>
    </source>
</evidence>
<dbReference type="RefSeq" id="XP_033401158.1">
    <property type="nucleotide sequence ID" value="XM_033535161.1"/>
</dbReference>
<evidence type="ECO:0000256" key="1">
    <source>
        <dbReference type="SAM" id="MobiDB-lite"/>
    </source>
</evidence>
<evidence type="ECO:0000313" key="4">
    <source>
        <dbReference type="Proteomes" id="UP000799438"/>
    </source>
</evidence>
<organism evidence="3 4">
    <name type="scientific">Aplosporella prunicola CBS 121167</name>
    <dbReference type="NCBI Taxonomy" id="1176127"/>
    <lineage>
        <taxon>Eukaryota</taxon>
        <taxon>Fungi</taxon>
        <taxon>Dikarya</taxon>
        <taxon>Ascomycota</taxon>
        <taxon>Pezizomycotina</taxon>
        <taxon>Dothideomycetes</taxon>
        <taxon>Dothideomycetes incertae sedis</taxon>
        <taxon>Botryosphaeriales</taxon>
        <taxon>Aplosporellaceae</taxon>
        <taxon>Aplosporella</taxon>
    </lineage>
</organism>
<evidence type="ECO:0000313" key="3">
    <source>
        <dbReference type="EMBL" id="KAF2145446.1"/>
    </source>
</evidence>
<dbReference type="Proteomes" id="UP000799438">
    <property type="component" value="Unassembled WGS sequence"/>
</dbReference>
<feature type="chain" id="PRO_5025422712" description="Secreted protein" evidence="2">
    <location>
        <begin position="26"/>
        <end position="94"/>
    </location>
</feature>
<feature type="signal peptide" evidence="2">
    <location>
        <begin position="1"/>
        <end position="25"/>
    </location>
</feature>
<keyword evidence="2" id="KW-0732">Signal</keyword>
<reference evidence="3" key="1">
    <citation type="journal article" date="2020" name="Stud. Mycol.">
        <title>101 Dothideomycetes genomes: a test case for predicting lifestyles and emergence of pathogens.</title>
        <authorList>
            <person name="Haridas S."/>
            <person name="Albert R."/>
            <person name="Binder M."/>
            <person name="Bloem J."/>
            <person name="Labutti K."/>
            <person name="Salamov A."/>
            <person name="Andreopoulos B."/>
            <person name="Baker S."/>
            <person name="Barry K."/>
            <person name="Bills G."/>
            <person name="Bluhm B."/>
            <person name="Cannon C."/>
            <person name="Castanera R."/>
            <person name="Culley D."/>
            <person name="Daum C."/>
            <person name="Ezra D."/>
            <person name="Gonzalez J."/>
            <person name="Henrissat B."/>
            <person name="Kuo A."/>
            <person name="Liang C."/>
            <person name="Lipzen A."/>
            <person name="Lutzoni F."/>
            <person name="Magnuson J."/>
            <person name="Mondo S."/>
            <person name="Nolan M."/>
            <person name="Ohm R."/>
            <person name="Pangilinan J."/>
            <person name="Park H.-J."/>
            <person name="Ramirez L."/>
            <person name="Alfaro M."/>
            <person name="Sun H."/>
            <person name="Tritt A."/>
            <person name="Yoshinaga Y."/>
            <person name="Zwiers L.-H."/>
            <person name="Turgeon B."/>
            <person name="Goodwin S."/>
            <person name="Spatafora J."/>
            <person name="Crous P."/>
            <person name="Grigoriev I."/>
        </authorList>
    </citation>
    <scope>NUCLEOTIDE SEQUENCE</scope>
    <source>
        <strain evidence="3">CBS 121167</strain>
    </source>
</reference>
<sequence>MVMALDNIDVLLLLLLLLLRLRVQCRDLRGRLRDSTKETAACIYNVVVYREPRPYPPCPFFCHVVPLRPLAYPKSTRGSEGEQLPEIQKQNPRL</sequence>
<dbReference type="AlphaFoldDB" id="A0A6A6BMZ2"/>
<accession>A0A6A6BMZ2</accession>
<protein>
    <recommendedName>
        <fullName evidence="5">Secreted protein</fullName>
    </recommendedName>
</protein>
<evidence type="ECO:0000256" key="2">
    <source>
        <dbReference type="SAM" id="SignalP"/>
    </source>
</evidence>
<dbReference type="EMBL" id="ML995477">
    <property type="protein sequence ID" value="KAF2145446.1"/>
    <property type="molecule type" value="Genomic_DNA"/>
</dbReference>
<dbReference type="GeneID" id="54292655"/>
<keyword evidence="4" id="KW-1185">Reference proteome</keyword>
<feature type="region of interest" description="Disordered" evidence="1">
    <location>
        <begin position="74"/>
        <end position="94"/>
    </location>
</feature>
<gene>
    <name evidence="3" type="ORF">K452DRAFT_119926</name>
</gene>
<name>A0A6A6BMZ2_9PEZI</name>